<dbReference type="SUPFAM" id="SSF46785">
    <property type="entry name" value="Winged helix' DNA-binding domain"/>
    <property type="match status" value="1"/>
</dbReference>
<name>A0ABV2P0Y0_9MICC</name>
<protein>
    <submittedName>
        <fullName evidence="2">ArsR family transcriptional regulator</fullName>
    </submittedName>
</protein>
<organism evidence="2 3">
    <name type="scientific">Arthrobacter bambusae</name>
    <dbReference type="NCBI Taxonomy" id="1338426"/>
    <lineage>
        <taxon>Bacteria</taxon>
        <taxon>Bacillati</taxon>
        <taxon>Actinomycetota</taxon>
        <taxon>Actinomycetes</taxon>
        <taxon>Micrococcales</taxon>
        <taxon>Micrococcaceae</taxon>
        <taxon>Arthrobacter</taxon>
    </lineage>
</organism>
<keyword evidence="3" id="KW-1185">Reference proteome</keyword>
<gene>
    <name evidence="2" type="ORF">ABIE37_000107</name>
</gene>
<dbReference type="InterPro" id="IPR036388">
    <property type="entry name" value="WH-like_DNA-bd_sf"/>
</dbReference>
<proteinExistence type="predicted"/>
<accession>A0ABV2P0Y0</accession>
<dbReference type="Gene3D" id="1.10.10.10">
    <property type="entry name" value="Winged helix-like DNA-binding domain superfamily/Winged helix DNA-binding domain"/>
    <property type="match status" value="1"/>
</dbReference>
<evidence type="ECO:0000313" key="3">
    <source>
        <dbReference type="Proteomes" id="UP001549307"/>
    </source>
</evidence>
<dbReference type="Proteomes" id="UP001549307">
    <property type="component" value="Unassembled WGS sequence"/>
</dbReference>
<feature type="region of interest" description="Disordered" evidence="1">
    <location>
        <begin position="1"/>
        <end position="21"/>
    </location>
</feature>
<comment type="caution">
    <text evidence="2">The sequence shown here is derived from an EMBL/GenBank/DDBJ whole genome shotgun (WGS) entry which is preliminary data.</text>
</comment>
<dbReference type="EMBL" id="JBEPSN010000001">
    <property type="protein sequence ID" value="MET4538352.1"/>
    <property type="molecule type" value="Genomic_DNA"/>
</dbReference>
<evidence type="ECO:0000313" key="2">
    <source>
        <dbReference type="EMBL" id="MET4538352.1"/>
    </source>
</evidence>
<evidence type="ECO:0000256" key="1">
    <source>
        <dbReference type="SAM" id="MobiDB-lite"/>
    </source>
</evidence>
<reference evidence="2 3" key="1">
    <citation type="submission" date="2024-06" db="EMBL/GenBank/DDBJ databases">
        <title>Sorghum-associated microbial communities from plants grown in Nebraska, USA.</title>
        <authorList>
            <person name="Schachtman D."/>
        </authorList>
    </citation>
    <scope>NUCLEOTIDE SEQUENCE [LARGE SCALE GENOMIC DNA]</scope>
    <source>
        <strain evidence="2 3">3552</strain>
    </source>
</reference>
<sequence length="115" mass="12543">MLFSKNGAMPRITQPHDDAWSPDVEDAVATFGNRSRNEILRFLTANGPASRGDIVAAVSAGEPSVAKHLIALEQVGAIEVDVEAGRRHGRSPRYSANPARIKELLDAHLRYVLEE</sequence>
<dbReference type="InterPro" id="IPR036390">
    <property type="entry name" value="WH_DNA-bd_sf"/>
</dbReference>